<evidence type="ECO:0008006" key="5">
    <source>
        <dbReference type="Google" id="ProtNLM"/>
    </source>
</evidence>
<sequence length="266" mass="30100">MIHICFGASVTGALKYALRKTEDRVIGFPADLSIGPIAHIDQDDGITRHFRWVRETFRSIFGDLTDDEPAFREALRRLEAIPPGTPVTIWTCENAAEQIGLRLVLHLLKDKPLPAGTVNTATAMEAFNEGRKYRIEILHSGECSPEQLISFYAAHRTSLPEDESARLREEGERLLGNQSLVRSWRDGRITDEPLTRDDARILEHAENLRPNGFLPAARLIGEVIGYADQPLSDLWVEYRIRSLIEEGRLESKGSLQSMRLYQVRAK</sequence>
<name>A0ABV2G890_9BACL</name>
<proteinExistence type="predicted"/>
<evidence type="ECO:0000259" key="1">
    <source>
        <dbReference type="Pfam" id="PF08874"/>
    </source>
</evidence>
<feature type="domain" description="DUF1835" evidence="1">
    <location>
        <begin position="2"/>
        <end position="119"/>
    </location>
</feature>
<dbReference type="Proteomes" id="UP001549099">
    <property type="component" value="Unassembled WGS sequence"/>
</dbReference>
<protein>
    <recommendedName>
        <fullName evidence="5">DUF1835 domain-containing protein</fullName>
    </recommendedName>
</protein>
<reference evidence="3 4" key="1">
    <citation type="submission" date="2024-06" db="EMBL/GenBank/DDBJ databases">
        <title>Genomic Encyclopedia of Type Strains, Phase IV (KMG-IV): sequencing the most valuable type-strain genomes for metagenomic binning, comparative biology and taxonomic classification.</title>
        <authorList>
            <person name="Goeker M."/>
        </authorList>
    </citation>
    <scope>NUCLEOTIDE SEQUENCE [LARGE SCALE GENOMIC DNA]</scope>
    <source>
        <strain evidence="3 4">DSM 26128</strain>
    </source>
</reference>
<gene>
    <name evidence="3" type="ORF">ABID49_000377</name>
</gene>
<dbReference type="RefSeq" id="WP_354194722.1">
    <property type="nucleotide sequence ID" value="NZ_JBEPLW010000001.1"/>
</dbReference>
<evidence type="ECO:0000313" key="3">
    <source>
        <dbReference type="EMBL" id="MET3574501.1"/>
    </source>
</evidence>
<keyword evidence="4" id="KW-1185">Reference proteome</keyword>
<comment type="caution">
    <text evidence="3">The sequence shown here is derived from an EMBL/GenBank/DDBJ whole genome shotgun (WGS) entry which is preliminary data.</text>
</comment>
<evidence type="ECO:0000313" key="4">
    <source>
        <dbReference type="Proteomes" id="UP001549099"/>
    </source>
</evidence>
<dbReference type="EMBL" id="JBEPLW010000001">
    <property type="protein sequence ID" value="MET3574501.1"/>
    <property type="molecule type" value="Genomic_DNA"/>
</dbReference>
<dbReference type="InterPro" id="IPR022123">
    <property type="entry name" value="DUF3658"/>
</dbReference>
<dbReference type="Pfam" id="PF08874">
    <property type="entry name" value="DUF1835"/>
    <property type="match status" value="1"/>
</dbReference>
<dbReference type="InterPro" id="IPR014973">
    <property type="entry name" value="DUF1835"/>
</dbReference>
<feature type="domain" description="DUF3658" evidence="2">
    <location>
        <begin position="156"/>
        <end position="261"/>
    </location>
</feature>
<accession>A0ABV2G890</accession>
<organism evidence="3 4">
    <name type="scientific">Bhargavaea ullalensis</name>
    <dbReference type="NCBI Taxonomy" id="1265685"/>
    <lineage>
        <taxon>Bacteria</taxon>
        <taxon>Bacillati</taxon>
        <taxon>Bacillota</taxon>
        <taxon>Bacilli</taxon>
        <taxon>Bacillales</taxon>
        <taxon>Caryophanaceae</taxon>
        <taxon>Bhargavaea</taxon>
    </lineage>
</organism>
<dbReference type="Pfam" id="PF12395">
    <property type="entry name" value="DUF3658"/>
    <property type="match status" value="1"/>
</dbReference>
<evidence type="ECO:0000259" key="2">
    <source>
        <dbReference type="Pfam" id="PF12395"/>
    </source>
</evidence>